<organism evidence="4 5">
    <name type="scientific">Uliginosibacterium sediminicola</name>
    <dbReference type="NCBI Taxonomy" id="2024550"/>
    <lineage>
        <taxon>Bacteria</taxon>
        <taxon>Pseudomonadati</taxon>
        <taxon>Pseudomonadota</taxon>
        <taxon>Betaproteobacteria</taxon>
        <taxon>Rhodocyclales</taxon>
        <taxon>Zoogloeaceae</taxon>
        <taxon>Uliginosibacterium</taxon>
    </lineage>
</organism>
<dbReference type="SUPFAM" id="SSF55729">
    <property type="entry name" value="Acyl-CoA N-acyltransferases (Nat)"/>
    <property type="match status" value="1"/>
</dbReference>
<dbReference type="EMBL" id="JBDIVE010000009">
    <property type="protein sequence ID" value="MEN3069871.1"/>
    <property type="molecule type" value="Genomic_DNA"/>
</dbReference>
<dbReference type="RefSeq" id="WP_345920645.1">
    <property type="nucleotide sequence ID" value="NZ_JBDIVE010000009.1"/>
</dbReference>
<gene>
    <name evidence="4" type="ORF">ABDB84_15420</name>
</gene>
<dbReference type="Proteomes" id="UP001410394">
    <property type="component" value="Unassembled WGS sequence"/>
</dbReference>
<evidence type="ECO:0000256" key="1">
    <source>
        <dbReference type="ARBA" id="ARBA00022679"/>
    </source>
</evidence>
<keyword evidence="1" id="KW-0808">Transferase</keyword>
<evidence type="ECO:0000256" key="2">
    <source>
        <dbReference type="ARBA" id="ARBA00023315"/>
    </source>
</evidence>
<dbReference type="CDD" id="cd04301">
    <property type="entry name" value="NAT_SF"/>
    <property type="match status" value="1"/>
</dbReference>
<dbReference type="PANTHER" id="PTHR43877">
    <property type="entry name" value="AMINOALKYLPHOSPHONATE N-ACETYLTRANSFERASE-RELATED-RELATED"/>
    <property type="match status" value="1"/>
</dbReference>
<sequence>MPPELIRAPLASDLPALLALYQHLNAEDPLLDAADLAAHWRAMLDNPALHYFVAEIDGALVASCTLTIIPNLTRSARPYGLIENVVTHPDWRQRGIATRLLHAARQRAWQARCYKVMLMTSRKDEATLRFYAQAGFVAGDKTAFIARAAE</sequence>
<proteinExistence type="predicted"/>
<evidence type="ECO:0000313" key="5">
    <source>
        <dbReference type="Proteomes" id="UP001410394"/>
    </source>
</evidence>
<evidence type="ECO:0000259" key="3">
    <source>
        <dbReference type="PROSITE" id="PS51186"/>
    </source>
</evidence>
<accession>A0ABU9Z1P3</accession>
<feature type="domain" description="N-acetyltransferase" evidence="3">
    <location>
        <begin position="4"/>
        <end position="150"/>
    </location>
</feature>
<dbReference type="InterPro" id="IPR050832">
    <property type="entry name" value="Bact_Acetyltransf"/>
</dbReference>
<keyword evidence="2" id="KW-0012">Acyltransferase</keyword>
<dbReference type="PROSITE" id="PS51186">
    <property type="entry name" value="GNAT"/>
    <property type="match status" value="1"/>
</dbReference>
<name>A0ABU9Z1P3_9RHOO</name>
<protein>
    <submittedName>
        <fullName evidence="4">GNAT family N-acetyltransferase</fullName>
    </submittedName>
</protein>
<dbReference type="Gene3D" id="3.40.630.30">
    <property type="match status" value="1"/>
</dbReference>
<comment type="caution">
    <text evidence="4">The sequence shown here is derived from an EMBL/GenBank/DDBJ whole genome shotgun (WGS) entry which is preliminary data.</text>
</comment>
<dbReference type="Pfam" id="PF00583">
    <property type="entry name" value="Acetyltransf_1"/>
    <property type="match status" value="1"/>
</dbReference>
<keyword evidence="5" id="KW-1185">Reference proteome</keyword>
<dbReference type="InterPro" id="IPR000182">
    <property type="entry name" value="GNAT_dom"/>
</dbReference>
<dbReference type="InterPro" id="IPR016181">
    <property type="entry name" value="Acyl_CoA_acyltransferase"/>
</dbReference>
<evidence type="ECO:0000313" key="4">
    <source>
        <dbReference type="EMBL" id="MEN3069871.1"/>
    </source>
</evidence>
<reference evidence="4 5" key="1">
    <citation type="journal article" date="2018" name="Int. J. Syst. Evol. Microbiol.">
        <title>Uliginosibacterium sediminicola sp. nov., isolated from freshwater sediment.</title>
        <authorList>
            <person name="Hwang W.M."/>
            <person name="Kim S.M."/>
            <person name="Kang K."/>
            <person name="Ahn T.Y."/>
        </authorList>
    </citation>
    <scope>NUCLEOTIDE SEQUENCE [LARGE SCALE GENOMIC DNA]</scope>
    <source>
        <strain evidence="4 5">M1-21</strain>
    </source>
</reference>